<dbReference type="AlphaFoldDB" id="A0A6J7DW20"/>
<reference evidence="2" key="1">
    <citation type="submission" date="2020-05" db="EMBL/GenBank/DDBJ databases">
        <authorList>
            <person name="Chiriac C."/>
            <person name="Salcher M."/>
            <person name="Ghai R."/>
            <person name="Kavagutti S V."/>
        </authorList>
    </citation>
    <scope>NUCLEOTIDE SEQUENCE</scope>
</reference>
<proteinExistence type="predicted"/>
<sequence>MPRAVVNALPASGAMVELEYETIGSPADAPLLLIMGFTAQLTLWPQGLCQMLADRGFYVIRFDNRDCGLSTKLDGVEVDLGAVLTAALSERPDLLPPVPYTLSDMAADAVGLLDHLGIAAAHIMGASMGGMIAQTVAIEHPTRTLSLVSIMSTTGDPEVSQPEPEAGAVLLAPPPTDRSAYIENSVSSMIWQSKRYANPDRIREQAAADFDRSFYPQGSARQLVAIYASGRRSSLLPHLETPTLVIHGRDDTLLPPAGGFRTAELIPGANLLFMSDMGHDLPEPLWPVLVDAIVANTAR</sequence>
<dbReference type="Pfam" id="PF00561">
    <property type="entry name" value="Abhydrolase_1"/>
    <property type="match status" value="1"/>
</dbReference>
<dbReference type="InterPro" id="IPR000073">
    <property type="entry name" value="AB_hydrolase_1"/>
</dbReference>
<dbReference type="GO" id="GO:0004806">
    <property type="term" value="F:triacylglycerol lipase activity"/>
    <property type="evidence" value="ECO:0007669"/>
    <property type="project" value="TreeGrafter"/>
</dbReference>
<dbReference type="PANTHER" id="PTHR43433:SF5">
    <property type="entry name" value="AB HYDROLASE-1 DOMAIN-CONTAINING PROTEIN"/>
    <property type="match status" value="1"/>
</dbReference>
<evidence type="ECO:0000259" key="1">
    <source>
        <dbReference type="Pfam" id="PF00561"/>
    </source>
</evidence>
<dbReference type="EMBL" id="CAFBLP010000018">
    <property type="protein sequence ID" value="CAB4873290.1"/>
    <property type="molecule type" value="Genomic_DNA"/>
</dbReference>
<accession>A0A6J7DW20</accession>
<evidence type="ECO:0000313" key="2">
    <source>
        <dbReference type="EMBL" id="CAB4873290.1"/>
    </source>
</evidence>
<name>A0A6J7DW20_9ZZZZ</name>
<organism evidence="2">
    <name type="scientific">freshwater metagenome</name>
    <dbReference type="NCBI Taxonomy" id="449393"/>
    <lineage>
        <taxon>unclassified sequences</taxon>
        <taxon>metagenomes</taxon>
        <taxon>ecological metagenomes</taxon>
    </lineage>
</organism>
<dbReference type="InterPro" id="IPR050471">
    <property type="entry name" value="AB_hydrolase"/>
</dbReference>
<dbReference type="Gene3D" id="3.40.50.1820">
    <property type="entry name" value="alpha/beta hydrolase"/>
    <property type="match status" value="1"/>
</dbReference>
<dbReference type="PANTHER" id="PTHR43433">
    <property type="entry name" value="HYDROLASE, ALPHA/BETA FOLD FAMILY PROTEIN"/>
    <property type="match status" value="1"/>
</dbReference>
<protein>
    <submittedName>
        <fullName evidence="2">Unannotated protein</fullName>
    </submittedName>
</protein>
<gene>
    <name evidence="2" type="ORF">UFOPK3376_00962</name>
</gene>
<dbReference type="PRINTS" id="PR00111">
    <property type="entry name" value="ABHYDROLASE"/>
</dbReference>
<dbReference type="InterPro" id="IPR029058">
    <property type="entry name" value="AB_hydrolase_fold"/>
</dbReference>
<feature type="domain" description="AB hydrolase-1" evidence="1">
    <location>
        <begin position="30"/>
        <end position="281"/>
    </location>
</feature>
<dbReference type="GO" id="GO:0046503">
    <property type="term" value="P:glycerolipid catabolic process"/>
    <property type="evidence" value="ECO:0007669"/>
    <property type="project" value="TreeGrafter"/>
</dbReference>
<dbReference type="SUPFAM" id="SSF53474">
    <property type="entry name" value="alpha/beta-Hydrolases"/>
    <property type="match status" value="1"/>
</dbReference>